<dbReference type="InterPro" id="IPR011059">
    <property type="entry name" value="Metal-dep_hydrolase_composite"/>
</dbReference>
<evidence type="ECO:0000313" key="4">
    <source>
        <dbReference type="EMBL" id="SFF08097.1"/>
    </source>
</evidence>
<evidence type="ECO:0000313" key="5">
    <source>
        <dbReference type="Proteomes" id="UP000198977"/>
    </source>
</evidence>
<dbReference type="SUPFAM" id="SSF51338">
    <property type="entry name" value="Composite domain of metallo-dependent hydrolases"/>
    <property type="match status" value="1"/>
</dbReference>
<dbReference type="InterPro" id="IPR050287">
    <property type="entry name" value="MTA/SAH_deaminase"/>
</dbReference>
<name>A0A1I2FTL5_9RHOB</name>
<sequence>MTAPHDILIHCASIITVDPERRVIEPGWIAVDGNLIAAIGTGTPPAAKRVIDKAGLIALPGLIDAHSHSGHGLVRAAGDADGDLWFQICEEIYAGVATPDFWRAEARLAQMERLMGGVTTAVSLLGGGADIMRTDTPDAGDAHCDATVQAGLRTIMAVGPGRLPFPKHFGPDRRPVSFDEQMEVCAELIDRHDDLLGRRTGVALILPVYAQDHMADHGPEIRRMATAMRALQDSTGTLLTQDGHRGGTIALARELGLLSPKAALGHSVDLIPADFEALRATGATIIHNPSAIMSIIGRCPVPELLEAGVTVCLGSDAGAPDRGFDMFRHMAQAMHYHRRHFRDPAVLPDGKALELCTIDAARALGVANEIGSLEVGKRADIVLLDGRKPHLWPPVMALNRITHFANAADVDTVLVDGRVLMEKRHVPHLDLEEILTEAEAEADRVFTACGRMDARVETANSWKQARRVTGAYRAAGSDE</sequence>
<dbReference type="Gene3D" id="2.30.40.10">
    <property type="entry name" value="Urease, subunit C, domain 1"/>
    <property type="match status" value="1"/>
</dbReference>
<reference evidence="5" key="1">
    <citation type="submission" date="2016-10" db="EMBL/GenBank/DDBJ databases">
        <authorList>
            <person name="Varghese N."/>
            <person name="Submissions S."/>
        </authorList>
    </citation>
    <scope>NUCLEOTIDE SEQUENCE [LARGE SCALE GENOMIC DNA]</scope>
    <source>
        <strain evidence="5">DSM 11443</strain>
    </source>
</reference>
<evidence type="ECO:0000256" key="1">
    <source>
        <dbReference type="ARBA" id="ARBA00006745"/>
    </source>
</evidence>
<feature type="domain" description="Amidohydrolase-related" evidence="3">
    <location>
        <begin position="250"/>
        <end position="419"/>
    </location>
</feature>
<accession>A0A1I2FTL5</accession>
<dbReference type="PANTHER" id="PTHR43794">
    <property type="entry name" value="AMINOHYDROLASE SSNA-RELATED"/>
    <property type="match status" value="1"/>
</dbReference>
<protein>
    <submittedName>
        <fullName evidence="4">Cytosine/adenosine deaminase</fullName>
    </submittedName>
</protein>
<gene>
    <name evidence="4" type="ORF">SAMN04488523_11736</name>
</gene>
<dbReference type="AlphaFoldDB" id="A0A1I2FTL5"/>
<evidence type="ECO:0000259" key="3">
    <source>
        <dbReference type="Pfam" id="PF01979"/>
    </source>
</evidence>
<comment type="similarity">
    <text evidence="1">Belongs to the metallo-dependent hydrolases superfamily. ATZ/TRZ family.</text>
</comment>
<organism evidence="4 5">
    <name type="scientific">Sulfitobacter brevis</name>
    <dbReference type="NCBI Taxonomy" id="74348"/>
    <lineage>
        <taxon>Bacteria</taxon>
        <taxon>Pseudomonadati</taxon>
        <taxon>Pseudomonadota</taxon>
        <taxon>Alphaproteobacteria</taxon>
        <taxon>Rhodobacterales</taxon>
        <taxon>Roseobacteraceae</taxon>
        <taxon>Sulfitobacter</taxon>
    </lineage>
</organism>
<keyword evidence="2" id="KW-0378">Hydrolase</keyword>
<dbReference type="InterPro" id="IPR032466">
    <property type="entry name" value="Metal_Hydrolase"/>
</dbReference>
<dbReference type="Pfam" id="PF01979">
    <property type="entry name" value="Amidohydro_1"/>
    <property type="match status" value="1"/>
</dbReference>
<dbReference type="EMBL" id="FOMW01000017">
    <property type="protein sequence ID" value="SFF08097.1"/>
    <property type="molecule type" value="Genomic_DNA"/>
</dbReference>
<dbReference type="PANTHER" id="PTHR43794:SF11">
    <property type="entry name" value="AMIDOHYDROLASE-RELATED DOMAIN-CONTAINING PROTEIN"/>
    <property type="match status" value="1"/>
</dbReference>
<dbReference type="Proteomes" id="UP000198977">
    <property type="component" value="Unassembled WGS sequence"/>
</dbReference>
<keyword evidence="5" id="KW-1185">Reference proteome</keyword>
<dbReference type="RefSeq" id="WP_093925206.1">
    <property type="nucleotide sequence ID" value="NZ_FOMW01000017.1"/>
</dbReference>
<dbReference type="STRING" id="74348.SAMN04488523_11736"/>
<dbReference type="InterPro" id="IPR006680">
    <property type="entry name" value="Amidohydro-rel"/>
</dbReference>
<dbReference type="SUPFAM" id="SSF51556">
    <property type="entry name" value="Metallo-dependent hydrolases"/>
    <property type="match status" value="1"/>
</dbReference>
<evidence type="ECO:0000256" key="2">
    <source>
        <dbReference type="ARBA" id="ARBA00022801"/>
    </source>
</evidence>
<dbReference type="GO" id="GO:0016810">
    <property type="term" value="F:hydrolase activity, acting on carbon-nitrogen (but not peptide) bonds"/>
    <property type="evidence" value="ECO:0007669"/>
    <property type="project" value="InterPro"/>
</dbReference>
<proteinExistence type="inferred from homology"/>
<dbReference type="OrthoDB" id="9796020at2"/>
<dbReference type="Gene3D" id="3.20.20.140">
    <property type="entry name" value="Metal-dependent hydrolases"/>
    <property type="match status" value="1"/>
</dbReference>